<dbReference type="EMBL" id="JAKIKT010000003">
    <property type="protein sequence ID" value="MCL2914004.1"/>
    <property type="molecule type" value="Genomic_DNA"/>
</dbReference>
<dbReference type="PANTHER" id="PTHR46825:SF9">
    <property type="entry name" value="BETA-LACTAMASE-RELATED DOMAIN-CONTAINING PROTEIN"/>
    <property type="match status" value="1"/>
</dbReference>
<dbReference type="InterPro" id="IPR012338">
    <property type="entry name" value="Beta-lactam/transpept-like"/>
</dbReference>
<evidence type="ECO:0000259" key="1">
    <source>
        <dbReference type="Pfam" id="PF00144"/>
    </source>
</evidence>
<dbReference type="RefSeq" id="WP_249248731.1">
    <property type="nucleotide sequence ID" value="NZ_JAKIKT010000003.1"/>
</dbReference>
<gene>
    <name evidence="2" type="ORF">L2725_09410</name>
</gene>
<reference evidence="2 3" key="1">
    <citation type="submission" date="2022-01" db="EMBL/GenBank/DDBJ databases">
        <title>Whole genome-based taxonomy of the Shewanellaceae.</title>
        <authorList>
            <person name="Martin-Rodriguez A.J."/>
        </authorList>
    </citation>
    <scope>NUCLEOTIDE SEQUENCE [LARGE SCALE GENOMIC DNA]</scope>
    <source>
        <strain evidence="2 3">DSM 21332</strain>
    </source>
</reference>
<name>A0ABT0N6C8_9GAMM</name>
<protein>
    <submittedName>
        <fullName evidence="2">Beta-lactamase family protein</fullName>
    </submittedName>
</protein>
<proteinExistence type="predicted"/>
<dbReference type="SUPFAM" id="SSF56601">
    <property type="entry name" value="beta-lactamase/transpeptidase-like"/>
    <property type="match status" value="1"/>
</dbReference>
<dbReference type="Proteomes" id="UP001202831">
    <property type="component" value="Unassembled WGS sequence"/>
</dbReference>
<evidence type="ECO:0000313" key="2">
    <source>
        <dbReference type="EMBL" id="MCL2914004.1"/>
    </source>
</evidence>
<dbReference type="InterPro" id="IPR050491">
    <property type="entry name" value="AmpC-like"/>
</dbReference>
<sequence length="333" mass="36536">MPTEANKPNFTKTFSLALLPLIPFHLAASELPTDIFDSLLSDKDFVGEVLITQGGKPVYQFESKPNSYLAGYENGGYLAGSISKQFVAAGILRLVDEDKVSLDSQIIKLLPDAGIPGAVLIRHLLDHSSGLIAPDKPLAFVPGTGFRYSNYGYELLGKVLESAHKQPLSEVLDGISKQCGLNQTGGELALVQGRVEDAEGQFTTLPGTAERPPLASGGLVSRAQDLARWNTCLYGSELLSEESFSYMISATQSRNHRWGDLGYGAGIQISRVIPLEYSHSGYVPGFISTLSYFPDEDISMVVLESTSWHWRDIPRAFRFHDELRKQLLVQIQE</sequence>
<evidence type="ECO:0000313" key="3">
    <source>
        <dbReference type="Proteomes" id="UP001202831"/>
    </source>
</evidence>
<keyword evidence="3" id="KW-1185">Reference proteome</keyword>
<dbReference type="PANTHER" id="PTHR46825">
    <property type="entry name" value="D-ALANYL-D-ALANINE-CARBOXYPEPTIDASE/ENDOPEPTIDASE AMPH"/>
    <property type="match status" value="1"/>
</dbReference>
<dbReference type="InterPro" id="IPR001466">
    <property type="entry name" value="Beta-lactam-related"/>
</dbReference>
<dbReference type="Gene3D" id="3.40.710.10">
    <property type="entry name" value="DD-peptidase/beta-lactamase superfamily"/>
    <property type="match status" value="1"/>
</dbReference>
<accession>A0ABT0N6C8</accession>
<dbReference type="Pfam" id="PF00144">
    <property type="entry name" value="Beta-lactamase"/>
    <property type="match status" value="1"/>
</dbReference>
<comment type="caution">
    <text evidence="2">The sequence shown here is derived from an EMBL/GenBank/DDBJ whole genome shotgun (WGS) entry which is preliminary data.</text>
</comment>
<feature type="domain" description="Beta-lactamase-related" evidence="1">
    <location>
        <begin position="74"/>
        <end position="303"/>
    </location>
</feature>
<organism evidence="2 3">
    <name type="scientific">Shewanella corallii</name>
    <dbReference type="NCBI Taxonomy" id="560080"/>
    <lineage>
        <taxon>Bacteria</taxon>
        <taxon>Pseudomonadati</taxon>
        <taxon>Pseudomonadota</taxon>
        <taxon>Gammaproteobacteria</taxon>
        <taxon>Alteromonadales</taxon>
        <taxon>Shewanellaceae</taxon>
        <taxon>Shewanella</taxon>
    </lineage>
</organism>